<dbReference type="Gene3D" id="3.30.460.10">
    <property type="entry name" value="Beta Polymerase, domain 2"/>
    <property type="match status" value="1"/>
</dbReference>
<dbReference type="GO" id="GO:0090071">
    <property type="term" value="P:negative regulation of ribosome biogenesis"/>
    <property type="evidence" value="ECO:0007669"/>
    <property type="project" value="UniProtKB-UniRule"/>
</dbReference>
<dbReference type="HAMAP" id="MF_01477">
    <property type="entry name" value="Iojap_RsfS"/>
    <property type="match status" value="1"/>
</dbReference>
<dbReference type="GO" id="GO:0043023">
    <property type="term" value="F:ribosomal large subunit binding"/>
    <property type="evidence" value="ECO:0007669"/>
    <property type="project" value="TreeGrafter"/>
</dbReference>
<dbReference type="PANTHER" id="PTHR21043">
    <property type="entry name" value="IOJAP SUPERFAMILY ORTHOLOG"/>
    <property type="match status" value="1"/>
</dbReference>
<comment type="function">
    <text evidence="2">Functions as a ribosomal silencing factor. Interacts with ribosomal protein uL14 (rplN), blocking formation of intersubunit bridge B8. Prevents association of the 30S and 50S ribosomal subunits and the formation of functional ribosomes, thus repressing translation.</text>
</comment>
<dbReference type="InterPro" id="IPR043519">
    <property type="entry name" value="NT_sf"/>
</dbReference>
<reference evidence="3 4" key="1">
    <citation type="submission" date="2016-10" db="EMBL/GenBank/DDBJ databases">
        <authorList>
            <person name="de Groot N.N."/>
        </authorList>
    </citation>
    <scope>NUCLEOTIDE SEQUENCE [LARGE SCALE GENOMIC DNA]</scope>
    <source>
        <strain evidence="3 4">DSM 15269</strain>
    </source>
</reference>
<dbReference type="Proteomes" id="UP000199602">
    <property type="component" value="Unassembled WGS sequence"/>
</dbReference>
<proteinExistence type="inferred from homology"/>
<organism evidence="3 4">
    <name type="scientific">Desulfonauticus submarinus</name>
    <dbReference type="NCBI Taxonomy" id="206665"/>
    <lineage>
        <taxon>Bacteria</taxon>
        <taxon>Pseudomonadati</taxon>
        <taxon>Thermodesulfobacteriota</taxon>
        <taxon>Desulfovibrionia</taxon>
        <taxon>Desulfovibrionales</taxon>
        <taxon>Desulfonauticaceae</taxon>
        <taxon>Desulfonauticus</taxon>
    </lineage>
</organism>
<dbReference type="InterPro" id="IPR004394">
    <property type="entry name" value="Iojap/RsfS/C7orf30"/>
</dbReference>
<dbReference type="NCBIfam" id="TIGR00090">
    <property type="entry name" value="rsfS_iojap_ybeB"/>
    <property type="match status" value="1"/>
</dbReference>
<dbReference type="GO" id="GO:0005737">
    <property type="term" value="C:cytoplasm"/>
    <property type="evidence" value="ECO:0007669"/>
    <property type="project" value="UniProtKB-SubCell"/>
</dbReference>
<evidence type="ECO:0000256" key="2">
    <source>
        <dbReference type="HAMAP-Rule" id="MF_01477"/>
    </source>
</evidence>
<sequence>MLKDKNKKKQMDFTEKLKLLGKCLEEKKAEDILLLDVQKFSSVFEGVIIATANNVRHAQSLADNLLQFIAEYNFEYFGMEGYKAGEWILLDLNDIVIHIFLQDVRMFYNLEGFWTEAKQIQL</sequence>
<keyword evidence="4" id="KW-1185">Reference proteome</keyword>
<dbReference type="STRING" id="206665.SAMN04488516_103205"/>
<dbReference type="Pfam" id="PF02410">
    <property type="entry name" value="RsfS"/>
    <property type="match status" value="1"/>
</dbReference>
<evidence type="ECO:0000313" key="3">
    <source>
        <dbReference type="EMBL" id="SDN61881.1"/>
    </source>
</evidence>
<dbReference type="AlphaFoldDB" id="A0A1H0CW50"/>
<name>A0A1H0CW50_9BACT</name>
<gene>
    <name evidence="2" type="primary">rsfS</name>
    <name evidence="3" type="ORF">SAMN04488516_103205</name>
</gene>
<evidence type="ECO:0000313" key="4">
    <source>
        <dbReference type="Proteomes" id="UP000199602"/>
    </source>
</evidence>
<dbReference type="EMBL" id="FNIN01000003">
    <property type="protein sequence ID" value="SDN61881.1"/>
    <property type="molecule type" value="Genomic_DNA"/>
</dbReference>
<dbReference type="GO" id="GO:0042256">
    <property type="term" value="P:cytosolic ribosome assembly"/>
    <property type="evidence" value="ECO:0007669"/>
    <property type="project" value="UniProtKB-UniRule"/>
</dbReference>
<dbReference type="RefSeq" id="WP_234970956.1">
    <property type="nucleotide sequence ID" value="NZ_FNIN01000003.1"/>
</dbReference>
<keyword evidence="2" id="KW-0678">Repressor</keyword>
<dbReference type="PANTHER" id="PTHR21043:SF0">
    <property type="entry name" value="MITOCHONDRIAL ASSEMBLY OF RIBOSOMAL LARGE SUBUNIT PROTEIN 1"/>
    <property type="match status" value="1"/>
</dbReference>
<accession>A0A1H0CW50</accession>
<comment type="subcellular location">
    <subcellularLocation>
        <location evidence="2">Cytoplasm</location>
    </subcellularLocation>
</comment>
<keyword evidence="2" id="KW-0810">Translation regulation</keyword>
<dbReference type="SUPFAM" id="SSF81301">
    <property type="entry name" value="Nucleotidyltransferase"/>
    <property type="match status" value="1"/>
</dbReference>
<keyword evidence="2" id="KW-0963">Cytoplasm</keyword>
<evidence type="ECO:0000256" key="1">
    <source>
        <dbReference type="ARBA" id="ARBA00010574"/>
    </source>
</evidence>
<protein>
    <recommendedName>
        <fullName evidence="2">Ribosomal silencing factor RsfS</fullName>
    </recommendedName>
</protein>
<comment type="subunit">
    <text evidence="2">Interacts with ribosomal protein uL14 (rplN).</text>
</comment>
<dbReference type="GO" id="GO:0017148">
    <property type="term" value="P:negative regulation of translation"/>
    <property type="evidence" value="ECO:0007669"/>
    <property type="project" value="UniProtKB-UniRule"/>
</dbReference>
<comment type="similarity">
    <text evidence="1 2">Belongs to the Iojap/RsfS family.</text>
</comment>